<organism evidence="1 2">
    <name type="scientific">Cohnella abietis</name>
    <dbReference type="NCBI Taxonomy" id="2507935"/>
    <lineage>
        <taxon>Bacteria</taxon>
        <taxon>Bacillati</taxon>
        <taxon>Bacillota</taxon>
        <taxon>Bacilli</taxon>
        <taxon>Bacillales</taxon>
        <taxon>Paenibacillaceae</taxon>
        <taxon>Cohnella</taxon>
    </lineage>
</organism>
<proteinExistence type="predicted"/>
<gene>
    <name evidence="1" type="ORF">KCTCHS21_01300</name>
</gene>
<protein>
    <submittedName>
        <fullName evidence="1">Uncharacterized protein</fullName>
    </submittedName>
</protein>
<sequence length="40" mass="4364">MAILRDVSLVNGIMSLVDRQKCNSVDGIHRGVKMAVNEPP</sequence>
<dbReference type="KEGG" id="cohn:KCTCHS21_01300"/>
<dbReference type="AlphaFoldDB" id="A0A3T1CY52"/>
<evidence type="ECO:0000313" key="1">
    <source>
        <dbReference type="EMBL" id="BBI30731.1"/>
    </source>
</evidence>
<keyword evidence="2" id="KW-1185">Reference proteome</keyword>
<name>A0A3T1CY52_9BACL</name>
<evidence type="ECO:0000313" key="2">
    <source>
        <dbReference type="Proteomes" id="UP000289856"/>
    </source>
</evidence>
<accession>A0A3T1CY52</accession>
<dbReference type="Proteomes" id="UP000289856">
    <property type="component" value="Chromosome"/>
</dbReference>
<dbReference type="EMBL" id="AP019400">
    <property type="protein sequence ID" value="BBI30731.1"/>
    <property type="molecule type" value="Genomic_DNA"/>
</dbReference>
<reference evidence="1 2" key="1">
    <citation type="submission" date="2019-01" db="EMBL/GenBank/DDBJ databases">
        <title>Complete genome sequence of Cohnella hallensis HS21 isolated from Korean fir (Abies koreana) rhizospheric soil.</title>
        <authorList>
            <person name="Jiang L."/>
            <person name="Kang S.W."/>
            <person name="Kim S."/>
            <person name="Jung J."/>
            <person name="Kim C.Y."/>
            <person name="Kim D.H."/>
            <person name="Kim S.W."/>
            <person name="Lee J."/>
        </authorList>
    </citation>
    <scope>NUCLEOTIDE SEQUENCE [LARGE SCALE GENOMIC DNA]</scope>
    <source>
        <strain evidence="1 2">HS21</strain>
    </source>
</reference>